<keyword evidence="3" id="KW-1185">Reference proteome</keyword>
<evidence type="ECO:0000256" key="1">
    <source>
        <dbReference type="SAM" id="MobiDB-lite"/>
    </source>
</evidence>
<evidence type="ECO:0000313" key="2">
    <source>
        <dbReference type="EMBL" id="KAF7264317.1"/>
    </source>
</evidence>
<feature type="region of interest" description="Disordered" evidence="1">
    <location>
        <begin position="1"/>
        <end position="43"/>
    </location>
</feature>
<dbReference type="AlphaFoldDB" id="A0A834HLF4"/>
<proteinExistence type="predicted"/>
<sequence>TETRGTYGVSSTFPKEKRPNEFGRVQGAVDPTPRHSQQTAGWE</sequence>
<comment type="caution">
    <text evidence="2">The sequence shown here is derived from an EMBL/GenBank/DDBJ whole genome shotgun (WGS) entry which is preliminary data.</text>
</comment>
<dbReference type="Proteomes" id="UP000625711">
    <property type="component" value="Unassembled WGS sequence"/>
</dbReference>
<feature type="non-terminal residue" evidence="2">
    <location>
        <position position="1"/>
    </location>
</feature>
<accession>A0A834HLF4</accession>
<evidence type="ECO:0000313" key="3">
    <source>
        <dbReference type="Proteomes" id="UP000625711"/>
    </source>
</evidence>
<feature type="compositionally biased region" description="Polar residues" evidence="1">
    <location>
        <begin position="34"/>
        <end position="43"/>
    </location>
</feature>
<dbReference type="EMBL" id="JAACXV010017606">
    <property type="protein sequence ID" value="KAF7264317.1"/>
    <property type="molecule type" value="Genomic_DNA"/>
</dbReference>
<gene>
    <name evidence="2" type="ORF">GWI33_000320</name>
</gene>
<reference evidence="2" key="1">
    <citation type="submission" date="2020-08" db="EMBL/GenBank/DDBJ databases">
        <title>Genome sequencing and assembly of the red palm weevil Rhynchophorus ferrugineus.</title>
        <authorList>
            <person name="Dias G.B."/>
            <person name="Bergman C.M."/>
            <person name="Manee M."/>
        </authorList>
    </citation>
    <scope>NUCLEOTIDE SEQUENCE</scope>
    <source>
        <strain evidence="2">AA-2017</strain>
        <tissue evidence="2">Whole larva</tissue>
    </source>
</reference>
<name>A0A834HLF4_RHYFE</name>
<organism evidence="2 3">
    <name type="scientific">Rhynchophorus ferrugineus</name>
    <name type="common">Red palm weevil</name>
    <name type="synonym">Curculio ferrugineus</name>
    <dbReference type="NCBI Taxonomy" id="354439"/>
    <lineage>
        <taxon>Eukaryota</taxon>
        <taxon>Metazoa</taxon>
        <taxon>Ecdysozoa</taxon>
        <taxon>Arthropoda</taxon>
        <taxon>Hexapoda</taxon>
        <taxon>Insecta</taxon>
        <taxon>Pterygota</taxon>
        <taxon>Neoptera</taxon>
        <taxon>Endopterygota</taxon>
        <taxon>Coleoptera</taxon>
        <taxon>Polyphaga</taxon>
        <taxon>Cucujiformia</taxon>
        <taxon>Curculionidae</taxon>
        <taxon>Dryophthorinae</taxon>
        <taxon>Rhynchophorus</taxon>
    </lineage>
</organism>
<protein>
    <submittedName>
        <fullName evidence="2">Uncharacterized protein</fullName>
    </submittedName>
</protein>